<dbReference type="Pfam" id="PF06463">
    <property type="entry name" value="Mob_synth_C"/>
    <property type="match status" value="1"/>
</dbReference>
<feature type="binding site" evidence="12">
    <location>
        <position position="301"/>
    </location>
    <ligand>
        <name>[4Fe-4S] cluster</name>
        <dbReference type="ChEBI" id="CHEBI:49883"/>
        <label>2</label>
        <note>4Fe-4S-substrate</note>
    </ligand>
</feature>
<dbReference type="InterPro" id="IPR013785">
    <property type="entry name" value="Aldolase_TIM"/>
</dbReference>
<dbReference type="SUPFAM" id="SSF102114">
    <property type="entry name" value="Radical SAM enzymes"/>
    <property type="match status" value="1"/>
</dbReference>
<dbReference type="AlphaFoldDB" id="A0A3Q8WTT0"/>
<comment type="catalytic activity">
    <reaction evidence="11 12">
        <text>GTP + AH2 + S-adenosyl-L-methionine = (8S)-3',8-cyclo-7,8-dihydroguanosine 5'-triphosphate + 5'-deoxyadenosine + L-methionine + A + H(+)</text>
        <dbReference type="Rhea" id="RHEA:49576"/>
        <dbReference type="ChEBI" id="CHEBI:13193"/>
        <dbReference type="ChEBI" id="CHEBI:15378"/>
        <dbReference type="ChEBI" id="CHEBI:17319"/>
        <dbReference type="ChEBI" id="CHEBI:17499"/>
        <dbReference type="ChEBI" id="CHEBI:37565"/>
        <dbReference type="ChEBI" id="CHEBI:57844"/>
        <dbReference type="ChEBI" id="CHEBI:59789"/>
        <dbReference type="ChEBI" id="CHEBI:131766"/>
        <dbReference type="EC" id="4.1.99.22"/>
    </reaction>
</comment>
<feature type="binding site" evidence="12">
    <location>
        <position position="298"/>
    </location>
    <ligand>
        <name>[4Fe-4S] cluster</name>
        <dbReference type="ChEBI" id="CHEBI:49883"/>
        <label>2</label>
        <note>4Fe-4S-substrate</note>
    </ligand>
</feature>
<keyword evidence="2 12" id="KW-0004">4Fe-4S</keyword>
<keyword evidence="5 12" id="KW-0547">Nucleotide-binding</keyword>
<dbReference type="CDD" id="cd01335">
    <property type="entry name" value="Radical_SAM"/>
    <property type="match status" value="1"/>
</dbReference>
<feature type="binding site" evidence="12">
    <location>
        <position position="100"/>
    </location>
    <ligand>
        <name>GTP</name>
        <dbReference type="ChEBI" id="CHEBI:37565"/>
    </ligand>
</feature>
<dbReference type="HAMAP" id="MF_01225_B">
    <property type="entry name" value="MoaA_B"/>
    <property type="match status" value="1"/>
</dbReference>
<dbReference type="InterPro" id="IPR000385">
    <property type="entry name" value="MoaA_NifB_PqqE_Fe-S-bd_CS"/>
</dbReference>
<protein>
    <recommendedName>
        <fullName evidence="1 12">GTP 3',8-cyclase</fullName>
        <ecNumber evidence="1 12">4.1.99.22</ecNumber>
    </recommendedName>
    <alternativeName>
        <fullName evidence="12">Molybdenum cofactor biosynthesis protein A</fullName>
    </alternativeName>
</protein>
<dbReference type="PROSITE" id="PS01305">
    <property type="entry name" value="MOAA_NIFB_PQQE"/>
    <property type="match status" value="1"/>
</dbReference>
<dbReference type="InterPro" id="IPR010505">
    <property type="entry name" value="MoaA_twitch"/>
</dbReference>
<dbReference type="KEGG" id="fsl:EJO69_07365"/>
<comment type="function">
    <text evidence="12">Catalyzes the cyclization of GTP to (8S)-3',8-cyclo-7,8-dihydroguanosine 5'-triphosphate.</text>
</comment>
<dbReference type="InterPro" id="IPR050105">
    <property type="entry name" value="MoCo_biosynth_MoaA/MoaC"/>
</dbReference>
<dbReference type="InterPro" id="IPR007197">
    <property type="entry name" value="rSAM"/>
</dbReference>
<dbReference type="GO" id="GO:0046872">
    <property type="term" value="F:metal ion binding"/>
    <property type="evidence" value="ECO:0007669"/>
    <property type="project" value="UniProtKB-KW"/>
</dbReference>
<comment type="cofactor">
    <cofactor evidence="12">
        <name>[4Fe-4S] cluster</name>
        <dbReference type="ChEBI" id="CHEBI:49883"/>
    </cofactor>
    <text evidence="12">Binds 2 [4Fe-4S] clusters. Binds 1 [4Fe-4S] cluster coordinated with 3 cysteines and an exchangeable S-adenosyl-L-methionine and 1 [4Fe-4S] cluster coordinated with 3 cysteines and the GTP-derived substrate.</text>
</comment>
<dbReference type="SMART" id="SM00729">
    <property type="entry name" value="Elp3"/>
    <property type="match status" value="1"/>
</dbReference>
<feature type="binding site" evidence="12">
    <location>
        <position position="49"/>
    </location>
    <ligand>
        <name>GTP</name>
        <dbReference type="ChEBI" id="CHEBI:37565"/>
    </ligand>
</feature>
<dbReference type="SFLD" id="SFLDG01386">
    <property type="entry name" value="main_SPASM_domain-containing"/>
    <property type="match status" value="1"/>
</dbReference>
<evidence type="ECO:0000259" key="13">
    <source>
        <dbReference type="PROSITE" id="PS51918"/>
    </source>
</evidence>
<feature type="binding site" evidence="12">
    <location>
        <position position="60"/>
    </location>
    <ligand>
        <name>[4Fe-4S] cluster</name>
        <dbReference type="ChEBI" id="CHEBI:49883"/>
        <label>1</label>
        <note>4Fe-4S-S-AdoMet</note>
    </ligand>
</feature>
<feature type="binding site" evidence="12">
    <location>
        <position position="315"/>
    </location>
    <ligand>
        <name>[4Fe-4S] cluster</name>
        <dbReference type="ChEBI" id="CHEBI:49883"/>
        <label>2</label>
        <note>4Fe-4S-substrate</note>
    </ligand>
</feature>
<evidence type="ECO:0000256" key="5">
    <source>
        <dbReference type="ARBA" id="ARBA00022741"/>
    </source>
</evidence>
<dbReference type="InterPro" id="IPR013483">
    <property type="entry name" value="MoaA"/>
</dbReference>
<keyword evidence="10 12" id="KW-0456">Lyase</keyword>
<feature type="binding site" evidence="12">
    <location>
        <begin position="303"/>
        <end position="305"/>
    </location>
    <ligand>
        <name>GTP</name>
        <dbReference type="ChEBI" id="CHEBI:37565"/>
    </ligand>
</feature>
<dbReference type="PROSITE" id="PS51918">
    <property type="entry name" value="RADICAL_SAM"/>
    <property type="match status" value="1"/>
</dbReference>
<dbReference type="NCBIfam" id="TIGR02666">
    <property type="entry name" value="moaA"/>
    <property type="match status" value="1"/>
</dbReference>
<feature type="binding site" evidence="12">
    <location>
        <position position="135"/>
    </location>
    <ligand>
        <name>GTP</name>
        <dbReference type="ChEBI" id="CHEBI:37565"/>
    </ligand>
</feature>
<comment type="subunit">
    <text evidence="12">Monomer and homodimer.</text>
</comment>
<dbReference type="Pfam" id="PF04055">
    <property type="entry name" value="Radical_SAM"/>
    <property type="match status" value="1"/>
</dbReference>
<dbReference type="InterPro" id="IPR040064">
    <property type="entry name" value="MoaA-like"/>
</dbReference>
<keyword evidence="7 12" id="KW-0411">Iron-sulfur</keyword>
<dbReference type="GO" id="GO:0051539">
    <property type="term" value="F:4 iron, 4 sulfur cluster binding"/>
    <property type="evidence" value="ECO:0007669"/>
    <property type="project" value="UniProtKB-UniRule"/>
</dbReference>
<feature type="binding site" evidence="12">
    <location>
        <position position="63"/>
    </location>
    <ligand>
        <name>[4Fe-4S] cluster</name>
        <dbReference type="ChEBI" id="CHEBI:49883"/>
        <label>1</label>
        <note>4Fe-4S-S-AdoMet</note>
    </ligand>
</feature>
<dbReference type="InterPro" id="IPR058240">
    <property type="entry name" value="rSAM_sf"/>
</dbReference>
<feature type="domain" description="Radical SAM core" evidence="13">
    <location>
        <begin position="40"/>
        <end position="262"/>
    </location>
</feature>
<proteinExistence type="inferred from homology"/>
<feature type="binding site" evidence="12">
    <location>
        <position position="104"/>
    </location>
    <ligand>
        <name>S-adenosyl-L-methionine</name>
        <dbReference type="ChEBI" id="CHEBI:59789"/>
    </ligand>
</feature>
<comment type="similarity">
    <text evidence="12">Belongs to the radical SAM superfamily. MoaA family.</text>
</comment>
<evidence type="ECO:0000256" key="9">
    <source>
        <dbReference type="ARBA" id="ARBA00023150"/>
    </source>
</evidence>
<dbReference type="SFLD" id="SFLDG01383">
    <property type="entry name" value="cyclic_pyranopterin_phosphate"/>
    <property type="match status" value="1"/>
</dbReference>
<dbReference type="EMBL" id="CP034438">
    <property type="protein sequence ID" value="AZN30147.1"/>
    <property type="molecule type" value="Genomic_DNA"/>
</dbReference>
<keyword evidence="9 12" id="KW-0501">Molybdenum cofactor biosynthesis</keyword>
<comment type="pathway">
    <text evidence="12">Cofactor biosynthesis; molybdopterin biosynthesis.</text>
</comment>
<evidence type="ECO:0000256" key="10">
    <source>
        <dbReference type="ARBA" id="ARBA00023239"/>
    </source>
</evidence>
<dbReference type="InterPro" id="IPR006638">
    <property type="entry name" value="Elp3/MiaA/NifB-like_rSAM"/>
</dbReference>
<dbReference type="PANTHER" id="PTHR22960:SF0">
    <property type="entry name" value="MOLYBDENUM COFACTOR BIOSYNTHESIS PROTEIN 1"/>
    <property type="match status" value="1"/>
</dbReference>
<dbReference type="GO" id="GO:0061799">
    <property type="term" value="F:cyclic pyranopterin monophosphate synthase activity"/>
    <property type="evidence" value="ECO:0007669"/>
    <property type="project" value="TreeGrafter"/>
</dbReference>
<keyword evidence="4 12" id="KW-0479">Metal-binding</keyword>
<feature type="binding site" evidence="12">
    <location>
        <position position="230"/>
    </location>
    <ligand>
        <name>S-adenosyl-L-methionine</name>
        <dbReference type="ChEBI" id="CHEBI:59789"/>
    </ligand>
</feature>
<evidence type="ECO:0000256" key="12">
    <source>
        <dbReference type="HAMAP-Rule" id="MF_01225"/>
    </source>
</evidence>
<keyword evidence="6 12" id="KW-0408">Iron</keyword>
<accession>A0A3Q8WTT0</accession>
<dbReference type="OrthoDB" id="9763993at2"/>
<reference evidence="14 15" key="1">
    <citation type="submission" date="2018-12" db="EMBL/GenBank/DDBJ databases">
        <title>Complete genome sequence of Flaviflexus salsibiostraticola KCTC 33148.</title>
        <authorList>
            <person name="Bae J.-W."/>
        </authorList>
    </citation>
    <scope>NUCLEOTIDE SEQUENCE [LARGE SCALE GENOMIC DNA]</scope>
    <source>
        <strain evidence="14 15">KCTC 33148</strain>
    </source>
</reference>
<dbReference type="GO" id="GO:0061798">
    <property type="term" value="F:GTP 3',8'-cyclase activity"/>
    <property type="evidence" value="ECO:0007669"/>
    <property type="project" value="UniProtKB-UniRule"/>
</dbReference>
<keyword evidence="3 12" id="KW-0949">S-adenosyl-L-methionine</keyword>
<keyword evidence="15" id="KW-1185">Reference proteome</keyword>
<dbReference type="SFLD" id="SFLDS00029">
    <property type="entry name" value="Radical_SAM"/>
    <property type="match status" value="1"/>
</dbReference>
<evidence type="ECO:0000256" key="3">
    <source>
        <dbReference type="ARBA" id="ARBA00022691"/>
    </source>
</evidence>
<evidence type="ECO:0000256" key="11">
    <source>
        <dbReference type="ARBA" id="ARBA00048697"/>
    </source>
</evidence>
<feature type="binding site" evidence="12">
    <location>
        <position position="196"/>
    </location>
    <ligand>
        <name>GTP</name>
        <dbReference type="ChEBI" id="CHEBI:37565"/>
    </ligand>
</feature>
<feature type="binding site" evidence="12">
    <location>
        <position position="56"/>
    </location>
    <ligand>
        <name>[4Fe-4S] cluster</name>
        <dbReference type="ChEBI" id="CHEBI:49883"/>
        <label>1</label>
        <note>4Fe-4S-S-AdoMet</note>
    </ligand>
</feature>
<evidence type="ECO:0000256" key="8">
    <source>
        <dbReference type="ARBA" id="ARBA00023134"/>
    </source>
</evidence>
<keyword evidence="8 12" id="KW-0342">GTP-binding</keyword>
<evidence type="ECO:0000256" key="7">
    <source>
        <dbReference type="ARBA" id="ARBA00023014"/>
    </source>
</evidence>
<dbReference type="Proteomes" id="UP000270021">
    <property type="component" value="Chromosome"/>
</dbReference>
<evidence type="ECO:0000256" key="6">
    <source>
        <dbReference type="ARBA" id="ARBA00023004"/>
    </source>
</evidence>
<dbReference type="PANTHER" id="PTHR22960">
    <property type="entry name" value="MOLYBDOPTERIN COFACTOR SYNTHESIS PROTEIN A"/>
    <property type="match status" value="1"/>
</dbReference>
<evidence type="ECO:0000256" key="1">
    <source>
        <dbReference type="ARBA" id="ARBA00012167"/>
    </source>
</evidence>
<dbReference type="Gene3D" id="3.20.20.70">
    <property type="entry name" value="Aldolase class I"/>
    <property type="match status" value="1"/>
</dbReference>
<dbReference type="UniPathway" id="UPA00344"/>
<name>A0A3Q8WTT0_9ACTO</name>
<gene>
    <name evidence="12 14" type="primary">moaA</name>
    <name evidence="14" type="ORF">EJO69_07365</name>
</gene>
<dbReference type="CDD" id="cd21117">
    <property type="entry name" value="Twitch_MoaA"/>
    <property type="match status" value="1"/>
</dbReference>
<evidence type="ECO:0000256" key="4">
    <source>
        <dbReference type="ARBA" id="ARBA00022723"/>
    </source>
</evidence>
<evidence type="ECO:0000256" key="2">
    <source>
        <dbReference type="ARBA" id="ARBA00022485"/>
    </source>
</evidence>
<evidence type="ECO:0000313" key="14">
    <source>
        <dbReference type="EMBL" id="AZN30147.1"/>
    </source>
</evidence>
<evidence type="ECO:0000313" key="15">
    <source>
        <dbReference type="Proteomes" id="UP000270021"/>
    </source>
</evidence>
<dbReference type="EC" id="4.1.99.22" evidence="1 12"/>
<feature type="binding site" evidence="12">
    <location>
        <position position="159"/>
    </location>
    <ligand>
        <name>S-adenosyl-L-methionine</name>
        <dbReference type="ChEBI" id="CHEBI:59789"/>
    </ligand>
</feature>
<dbReference type="SFLD" id="SFLDG01067">
    <property type="entry name" value="SPASM/twitch_domain_containing"/>
    <property type="match status" value="1"/>
</dbReference>
<dbReference type="GO" id="GO:1904047">
    <property type="term" value="F:S-adenosyl-L-methionine binding"/>
    <property type="evidence" value="ECO:0007669"/>
    <property type="project" value="UniProtKB-UniRule"/>
</dbReference>
<feature type="binding site" evidence="12">
    <location>
        <position position="62"/>
    </location>
    <ligand>
        <name>S-adenosyl-L-methionine</name>
        <dbReference type="ChEBI" id="CHEBI:59789"/>
    </ligand>
</feature>
<sequence length="371" mass="40292">MGTLPYLGGMSGSVVLGIPSVRSAVPDVSERPDTPLLTDRFGRIGRDLRVSLTDKCNLRCQYCMPAEGIDPLPSDRLLTDDEIVRLISISLTHLGVEEVRFTGGEPLLRKGLESIVTAASQMTNHLGHKPELSLTTNALGLSKRAAKLKAAGLDRVNISIDSIEPEVYARLTRRDRLKDAVEGARVAQEVGLTPVKINAVLMPGVNDDQAVPLLKFCLDNGYQLRFIEYMPLGPRGSWKRSDMITAEDILGMLETEFELTPLGDTVRGTSPAELWEASSPHHPTGSVGIIASVTRPFCGTCDRTRLTADGKIRNCLFGDSEIDLMGMMRGGATDEEIANLWRGAMWVKKAGHGIDDEGFLQPDRPMSAIGG</sequence>
<organism evidence="14 15">
    <name type="scientific">Flaviflexus salsibiostraticola</name>
    <dbReference type="NCBI Taxonomy" id="1282737"/>
    <lineage>
        <taxon>Bacteria</taxon>
        <taxon>Bacillati</taxon>
        <taxon>Actinomycetota</taxon>
        <taxon>Actinomycetes</taxon>
        <taxon>Actinomycetales</taxon>
        <taxon>Actinomycetaceae</taxon>
        <taxon>Flaviflexus</taxon>
    </lineage>
</organism>
<dbReference type="GO" id="GO:0005525">
    <property type="term" value="F:GTP binding"/>
    <property type="evidence" value="ECO:0007669"/>
    <property type="project" value="UniProtKB-UniRule"/>
</dbReference>
<dbReference type="GO" id="GO:0006777">
    <property type="term" value="P:Mo-molybdopterin cofactor biosynthetic process"/>
    <property type="evidence" value="ECO:0007669"/>
    <property type="project" value="UniProtKB-UniRule"/>
</dbReference>